<dbReference type="PANTHER" id="PTHR12459">
    <property type="entry name" value="TRANSMEMBRANE PROTEIN 135-RELATED"/>
    <property type="match status" value="1"/>
</dbReference>
<evidence type="ECO:0000313" key="2">
    <source>
        <dbReference type="EMBL" id="PFH54481.1"/>
    </source>
</evidence>
<dbReference type="EMBL" id="KZ301969">
    <property type="protein sequence ID" value="PFH54481.1"/>
    <property type="molecule type" value="Genomic_DNA"/>
</dbReference>
<dbReference type="PANTHER" id="PTHR12459:SF15">
    <property type="entry name" value="TRANSMEMBRANE PROTEIN 135"/>
    <property type="match status" value="1"/>
</dbReference>
<evidence type="ECO:0000256" key="1">
    <source>
        <dbReference type="SAM" id="Phobius"/>
    </source>
</evidence>
<evidence type="ECO:0008006" key="4">
    <source>
        <dbReference type="Google" id="ProtNLM"/>
    </source>
</evidence>
<feature type="transmembrane region" description="Helical" evidence="1">
    <location>
        <begin position="29"/>
        <end position="49"/>
    </location>
</feature>
<organism evidence="2 3">
    <name type="scientific">Amanita thiersii Skay4041</name>
    <dbReference type="NCBI Taxonomy" id="703135"/>
    <lineage>
        <taxon>Eukaryota</taxon>
        <taxon>Fungi</taxon>
        <taxon>Dikarya</taxon>
        <taxon>Basidiomycota</taxon>
        <taxon>Agaricomycotina</taxon>
        <taxon>Agaricomycetes</taxon>
        <taxon>Agaricomycetidae</taxon>
        <taxon>Agaricales</taxon>
        <taxon>Pluteineae</taxon>
        <taxon>Amanitaceae</taxon>
        <taxon>Amanita</taxon>
    </lineage>
</organism>
<dbReference type="Proteomes" id="UP000242287">
    <property type="component" value="Unassembled WGS sequence"/>
</dbReference>
<keyword evidence="1" id="KW-0472">Membrane</keyword>
<accession>A0A2A9P0B3</accession>
<reference evidence="2 3" key="1">
    <citation type="submission" date="2014-02" db="EMBL/GenBank/DDBJ databases">
        <title>Transposable element dynamics among asymbiotic and ectomycorrhizal Amanita fungi.</title>
        <authorList>
            <consortium name="DOE Joint Genome Institute"/>
            <person name="Hess J."/>
            <person name="Skrede I."/>
            <person name="Wolfe B."/>
            <person name="LaButti K."/>
            <person name="Ohm R.A."/>
            <person name="Grigoriev I.V."/>
            <person name="Pringle A."/>
        </authorList>
    </citation>
    <scope>NUCLEOTIDE SEQUENCE [LARGE SCALE GENOMIC DNA]</scope>
    <source>
        <strain evidence="2 3">SKay4041</strain>
    </source>
</reference>
<dbReference type="AlphaFoldDB" id="A0A2A9P0B3"/>
<proteinExistence type="predicted"/>
<protein>
    <recommendedName>
        <fullName evidence="4">Transmembrane protein 135 N-terminal domain-containing protein</fullName>
    </recommendedName>
</protein>
<sequence>MRKTSSWLKRLQALSNDPAHPAQIALRTYALALSFSLLPSLIPFLAAFVTKKRTSKTGLPGLKRVLRREFGHDGFAFSVTLAVGGGALIRHLWRESEDGNQQVLPAQNTSSKTSPIIPCPWISLHSLCYLRHLTVAQKTFLSYVFSSTFGVLLLQAGRRRFLRMRRLRSLPDGNLKDGPSPTLDLTLLLAVRAIDAILQAFILRASAPKPLIPQNIYQHTPHPDLVKVLLQSERDKQTTRERQRLTSRIDALIFWACSARIMWCFFYEPQRLPRSYVKWIGNLANVDGRLLQALSFLRDGKRWSYLRGSPEFRNLLATYAQELGHPAQWGDPLSLPAIGGQAANVTWQTLGVKSRPNIGGIPCEIVHGHVGQEFGLSASCTANAFLRGVTAFLKAVAIYLPAHFVPVILTRPWSLLKLHRAVATLIGALRSATFLSTFVASYWYAVCLTRTLFLARLFPWISHDFWDGPYGCLLAGSLACGNSIWIENGRRRGEMALYVLPKALRACLPDSWITRCSKPVLIGERIAFILSLSSLLTAAVHRPDSLRGLSRWTLAFVMNGPNAGFWKRKREAISVPPTPTVPLTPGGGKQQVI</sequence>
<feature type="transmembrane region" description="Helical" evidence="1">
    <location>
        <begin position="140"/>
        <end position="157"/>
    </location>
</feature>
<keyword evidence="1" id="KW-0812">Transmembrane</keyword>
<feature type="transmembrane region" description="Helical" evidence="1">
    <location>
        <begin position="70"/>
        <end position="93"/>
    </location>
</feature>
<dbReference type="OrthoDB" id="4021778at2759"/>
<name>A0A2A9P0B3_9AGAR</name>
<dbReference type="InterPro" id="IPR026749">
    <property type="entry name" value="Tmem135"/>
</dbReference>
<keyword evidence="1" id="KW-1133">Transmembrane helix</keyword>
<keyword evidence="3" id="KW-1185">Reference proteome</keyword>
<gene>
    <name evidence="2" type="ORF">AMATHDRAFT_134596</name>
</gene>
<evidence type="ECO:0000313" key="3">
    <source>
        <dbReference type="Proteomes" id="UP000242287"/>
    </source>
</evidence>